<dbReference type="EMBL" id="ACLF03000001">
    <property type="protein sequence ID" value="EFQ84705.1"/>
    <property type="molecule type" value="Genomic_DNA"/>
</dbReference>
<evidence type="ECO:0000313" key="2">
    <source>
        <dbReference type="Proteomes" id="UP000003111"/>
    </source>
</evidence>
<dbReference type="Proteomes" id="UP000003111">
    <property type="component" value="Unassembled WGS sequence"/>
</dbReference>
<comment type="caution">
    <text evidence="1">The sequence shown here is derived from an EMBL/GenBank/DDBJ whole genome shotgun (WGS) entry which is preliminary data.</text>
</comment>
<reference evidence="1" key="1">
    <citation type="submission" date="2010-08" db="EMBL/GenBank/DDBJ databases">
        <authorList>
            <person name="Muzny D."/>
            <person name="Qin X."/>
            <person name="Buhay C."/>
            <person name="Dugan-Rocha S."/>
            <person name="Ding Y."/>
            <person name="Chen G."/>
            <person name="Hawes A."/>
            <person name="Holder M."/>
            <person name="Jhangiani S."/>
            <person name="Johnson A."/>
            <person name="Khan Z."/>
            <person name="Li Z."/>
            <person name="Liu W."/>
            <person name="Liu X."/>
            <person name="Perez L."/>
            <person name="Shen H."/>
            <person name="Wang Q."/>
            <person name="Watt J."/>
            <person name="Xi L."/>
            <person name="Xin Y."/>
            <person name="Zhou J."/>
            <person name="Deng J."/>
            <person name="Jiang H."/>
            <person name="Liu Y."/>
            <person name="Qu J."/>
            <person name="Song X.-Z."/>
            <person name="Zhang L."/>
            <person name="Villasana D."/>
            <person name="Johnson A."/>
            <person name="Liu J."/>
            <person name="Liyanage D."/>
            <person name="Lorensuhewa L."/>
            <person name="Robinson T."/>
            <person name="Song A."/>
            <person name="Song B.-B."/>
            <person name="Dinh H."/>
            <person name="Thornton R."/>
            <person name="Coyle M."/>
            <person name="Francisco L."/>
            <person name="Jackson L."/>
            <person name="Javaid M."/>
            <person name="Korchina V."/>
            <person name="Kovar C."/>
            <person name="Mata R."/>
            <person name="Mathew T."/>
            <person name="Ngo R."/>
            <person name="Nguyen L."/>
            <person name="Nguyen N."/>
            <person name="Okwuonu G."/>
            <person name="Ongeri F."/>
            <person name="Pham C."/>
            <person name="Simmons D."/>
            <person name="Wilczek-Boney K."/>
            <person name="Hale W."/>
            <person name="Jakkamsetti A."/>
            <person name="Pham P."/>
            <person name="Ruth R."/>
            <person name="San Lucas F."/>
            <person name="Warren J."/>
            <person name="Zhang J."/>
            <person name="Zhao Z."/>
            <person name="Zhou C."/>
            <person name="Zhu D."/>
            <person name="Lee S."/>
            <person name="Bess C."/>
            <person name="Blankenburg K."/>
            <person name="Forbes L."/>
            <person name="Fu Q."/>
            <person name="Gubbala S."/>
            <person name="Hirani K."/>
            <person name="Jayaseelan J.C."/>
            <person name="Lara F."/>
            <person name="Munidasa M."/>
            <person name="Palculict T."/>
            <person name="Patil S."/>
            <person name="Pu L.-L."/>
            <person name="Saada N."/>
            <person name="Tang L."/>
            <person name="Weissenberger G."/>
            <person name="Zhu Y."/>
            <person name="Hemphill L."/>
            <person name="Shang Y."/>
            <person name="Youmans B."/>
            <person name="Ayvaz T."/>
            <person name="Ross M."/>
            <person name="Santibanez J."/>
            <person name="Aqrawi P."/>
            <person name="Gross S."/>
            <person name="Joshi V."/>
            <person name="Fowler G."/>
            <person name="Nazareth L."/>
            <person name="Reid J."/>
            <person name="Worley K."/>
            <person name="Petrosino J."/>
            <person name="Highlander S."/>
            <person name="Gibbs R."/>
        </authorList>
    </citation>
    <scope>NUCLEOTIDE SEQUENCE [LARGE SCALE GENOMIC DNA]</scope>
    <source>
        <strain evidence="1">DSM 15272</strain>
    </source>
</reference>
<dbReference type="AlphaFoldDB" id="E2S7N9"/>
<keyword evidence="2" id="KW-1185">Reference proteome</keyword>
<dbReference type="HOGENOM" id="CLU_2986233_0_0_11"/>
<protein>
    <submittedName>
        <fullName evidence="1">Uncharacterized protein</fullName>
    </submittedName>
</protein>
<name>E2S7N9_9ACTN</name>
<accession>E2S7N9</accession>
<gene>
    <name evidence="1" type="ORF">HMPREF0063_10046</name>
</gene>
<sequence length="57" mass="6252">MQVALIASLGSVLVALITTWRPAVRQLAERDATIRDRDHTIARLRKQVETLGGTPDA</sequence>
<proteinExistence type="predicted"/>
<organism evidence="1 2">
    <name type="scientific">Aeromicrobium marinum DSM 15272</name>
    <dbReference type="NCBI Taxonomy" id="585531"/>
    <lineage>
        <taxon>Bacteria</taxon>
        <taxon>Bacillati</taxon>
        <taxon>Actinomycetota</taxon>
        <taxon>Actinomycetes</taxon>
        <taxon>Propionibacteriales</taxon>
        <taxon>Nocardioidaceae</taxon>
        <taxon>Aeromicrobium</taxon>
    </lineage>
</organism>
<dbReference type="STRING" id="585531.HMPREF0063_10046"/>
<evidence type="ECO:0000313" key="1">
    <source>
        <dbReference type="EMBL" id="EFQ84705.1"/>
    </source>
</evidence>